<accession>A0A4D4LXI4</accession>
<dbReference type="EMBL" id="BJHX01000001">
    <property type="protein sequence ID" value="GDY64216.1"/>
    <property type="molecule type" value="Genomic_DNA"/>
</dbReference>
<sequence>MTPRISQRWGWPWGTSGAGEVDMLYTVEQSLYAVQRTKAVAGALAPATASTALWEPSGDGQLPDFFVRS</sequence>
<dbReference type="AlphaFoldDB" id="A0A4D4LXI4"/>
<evidence type="ECO:0000313" key="2">
    <source>
        <dbReference type="Proteomes" id="UP000302139"/>
    </source>
</evidence>
<evidence type="ECO:0000313" key="1">
    <source>
        <dbReference type="EMBL" id="GDY64216.1"/>
    </source>
</evidence>
<reference evidence="1 2" key="1">
    <citation type="submission" date="2019-04" db="EMBL/GenBank/DDBJ databases">
        <title>Draft genome sequences of Streptomyces avermitilis NBRC 14893.</title>
        <authorList>
            <person name="Komaki H."/>
            <person name="Tamura T."/>
            <person name="Hosoyama A."/>
        </authorList>
    </citation>
    <scope>NUCLEOTIDE SEQUENCE [LARGE SCALE GENOMIC DNA]</scope>
    <source>
        <strain evidence="1 2">NBRC 14893</strain>
    </source>
</reference>
<comment type="caution">
    <text evidence="1">The sequence shown here is derived from an EMBL/GenBank/DDBJ whole genome shotgun (WGS) entry which is preliminary data.</text>
</comment>
<name>A0A4D4LXI4_STRAX</name>
<gene>
    <name evidence="1" type="ORF">SAV14893_036090</name>
</gene>
<dbReference type="Proteomes" id="UP000302139">
    <property type="component" value="Unassembled WGS sequence"/>
</dbReference>
<protein>
    <submittedName>
        <fullName evidence="1">Uncharacterized protein</fullName>
    </submittedName>
</protein>
<proteinExistence type="predicted"/>
<organism evidence="1 2">
    <name type="scientific">Streptomyces avermitilis</name>
    <dbReference type="NCBI Taxonomy" id="33903"/>
    <lineage>
        <taxon>Bacteria</taxon>
        <taxon>Bacillati</taxon>
        <taxon>Actinomycetota</taxon>
        <taxon>Actinomycetes</taxon>
        <taxon>Kitasatosporales</taxon>
        <taxon>Streptomycetaceae</taxon>
        <taxon>Streptomyces</taxon>
    </lineage>
</organism>